<evidence type="ECO:0000256" key="1">
    <source>
        <dbReference type="SAM" id="MobiDB-lite"/>
    </source>
</evidence>
<reference evidence="3 4" key="1">
    <citation type="journal article" date="2023" name="G3 (Bethesda)">
        <title>A chromosome-length genome assembly and annotation of blackberry (Rubus argutus, cv. 'Hillquist').</title>
        <authorList>
            <person name="Bruna T."/>
            <person name="Aryal R."/>
            <person name="Dudchenko O."/>
            <person name="Sargent D.J."/>
            <person name="Mead D."/>
            <person name="Buti M."/>
            <person name="Cavallini A."/>
            <person name="Hytonen T."/>
            <person name="Andres J."/>
            <person name="Pham M."/>
            <person name="Weisz D."/>
            <person name="Mascagni F."/>
            <person name="Usai G."/>
            <person name="Natali L."/>
            <person name="Bassil N."/>
            <person name="Fernandez G.E."/>
            <person name="Lomsadze A."/>
            <person name="Armour M."/>
            <person name="Olukolu B."/>
            <person name="Poorten T."/>
            <person name="Britton C."/>
            <person name="Davik J."/>
            <person name="Ashrafi H."/>
            <person name="Aiden E.L."/>
            <person name="Borodovsky M."/>
            <person name="Worthington M."/>
        </authorList>
    </citation>
    <scope>NUCLEOTIDE SEQUENCE [LARGE SCALE GENOMIC DNA]</scope>
    <source>
        <strain evidence="3">PI 553951</strain>
    </source>
</reference>
<proteinExistence type="predicted"/>
<accession>A0AAW1VQ44</accession>
<protein>
    <recommendedName>
        <fullName evidence="2">EF-hand domain-containing protein</fullName>
    </recommendedName>
</protein>
<dbReference type="InterPro" id="IPR011992">
    <property type="entry name" value="EF-hand-dom_pair"/>
</dbReference>
<feature type="compositionally biased region" description="Basic residues" evidence="1">
    <location>
        <begin position="201"/>
        <end position="210"/>
    </location>
</feature>
<dbReference type="GO" id="GO:0005509">
    <property type="term" value="F:calcium ion binding"/>
    <property type="evidence" value="ECO:0007669"/>
    <property type="project" value="InterPro"/>
</dbReference>
<keyword evidence="4" id="KW-1185">Reference proteome</keyword>
<gene>
    <name evidence="3" type="ORF">M0R45_000106</name>
</gene>
<feature type="domain" description="EF-hand" evidence="2">
    <location>
        <begin position="18"/>
        <end position="53"/>
    </location>
</feature>
<feature type="region of interest" description="Disordered" evidence="1">
    <location>
        <begin position="138"/>
        <end position="210"/>
    </location>
</feature>
<dbReference type="EMBL" id="JBEDUW010000119">
    <property type="protein sequence ID" value="KAK9906027.1"/>
    <property type="molecule type" value="Genomic_DNA"/>
</dbReference>
<dbReference type="SUPFAM" id="SSF47473">
    <property type="entry name" value="EF-hand"/>
    <property type="match status" value="1"/>
</dbReference>
<dbReference type="AlphaFoldDB" id="A0AAW1VQ44"/>
<feature type="compositionally biased region" description="Basic and acidic residues" evidence="1">
    <location>
        <begin position="139"/>
        <end position="156"/>
    </location>
</feature>
<evidence type="ECO:0000259" key="2">
    <source>
        <dbReference type="PROSITE" id="PS50222"/>
    </source>
</evidence>
<evidence type="ECO:0000313" key="4">
    <source>
        <dbReference type="Proteomes" id="UP001457282"/>
    </source>
</evidence>
<dbReference type="PROSITE" id="PS50222">
    <property type="entry name" value="EF_HAND_2"/>
    <property type="match status" value="1"/>
</dbReference>
<dbReference type="InterPro" id="IPR002048">
    <property type="entry name" value="EF_hand_dom"/>
</dbReference>
<comment type="caution">
    <text evidence="3">The sequence shown here is derived from an EMBL/GenBank/DDBJ whole genome shotgun (WGS) entry which is preliminary data.</text>
</comment>
<name>A0AAW1VQ44_RUBAR</name>
<dbReference type="Proteomes" id="UP001457282">
    <property type="component" value="Unassembled WGS sequence"/>
</dbReference>
<feature type="compositionally biased region" description="Polar residues" evidence="1">
    <location>
        <begin position="175"/>
        <end position="192"/>
    </location>
</feature>
<feature type="compositionally biased region" description="Low complexity" evidence="1">
    <location>
        <begin position="157"/>
        <end position="169"/>
    </location>
</feature>
<sequence length="236" mass="26339">MEDLRQTALAYYQDAPEDMRPAVEHFFQEMDRDAKDRVSRQDFLEYMKMDEDCAHMSNHSGRPFCNGHCKNFIKGSYFTCVKCYDNSSDTFNVCAACYLDGKYVHQHRNFLDNYLLPEAKRREALSLKLQREASSIINESKEPESVRSKKTEKKLESSSGSSTDSSSPKLPTPEPSSSRSNAPEASKSTTANAVVPVNPTPKKRNSAGKKAIKTAELALALGNIFVTSTTSQCAIL</sequence>
<organism evidence="3 4">
    <name type="scientific">Rubus argutus</name>
    <name type="common">Southern blackberry</name>
    <dbReference type="NCBI Taxonomy" id="59490"/>
    <lineage>
        <taxon>Eukaryota</taxon>
        <taxon>Viridiplantae</taxon>
        <taxon>Streptophyta</taxon>
        <taxon>Embryophyta</taxon>
        <taxon>Tracheophyta</taxon>
        <taxon>Spermatophyta</taxon>
        <taxon>Magnoliopsida</taxon>
        <taxon>eudicotyledons</taxon>
        <taxon>Gunneridae</taxon>
        <taxon>Pentapetalae</taxon>
        <taxon>rosids</taxon>
        <taxon>fabids</taxon>
        <taxon>Rosales</taxon>
        <taxon>Rosaceae</taxon>
        <taxon>Rosoideae</taxon>
        <taxon>Rosoideae incertae sedis</taxon>
        <taxon>Rubus</taxon>
    </lineage>
</organism>
<evidence type="ECO:0000313" key="3">
    <source>
        <dbReference type="EMBL" id="KAK9906027.1"/>
    </source>
</evidence>